<dbReference type="Proteomes" id="UP001218364">
    <property type="component" value="Unassembled WGS sequence"/>
</dbReference>
<dbReference type="EMBL" id="JARCJK010000007">
    <property type="protein sequence ID" value="MDE4167044.1"/>
    <property type="molecule type" value="Genomic_DNA"/>
</dbReference>
<accession>A0A1B0ZQJ0</accession>
<sequence>MTDLTLFHTADVHVATFDALAPEADLTHVVRTDWLERAQTGVDAALRQEIAEAIRAAEGPSLCTCTTIGAVAEEAGATRIDWPMMQQAAGAGGPVMLVYCLDSTRLPSTALLERAFATQGRAPDIRTLPLTGLWHHFTNGDTEEFHKQVATWVSTSLTLTPGTACVVLAQASMAGAAALIDSDVPVLTSPETAMAALLGQG</sequence>
<dbReference type="RefSeq" id="WP_065271333.1">
    <property type="nucleotide sequence ID" value="NZ_CP015124.1"/>
</dbReference>
<protein>
    <recommendedName>
        <fullName evidence="5">Arylsulfatase</fullName>
    </recommendedName>
</protein>
<name>A0A1B0ZQJ0_9RHOB</name>
<keyword evidence="3" id="KW-1185">Reference proteome</keyword>
<evidence type="ECO:0000313" key="3">
    <source>
        <dbReference type="Proteomes" id="UP000092565"/>
    </source>
</evidence>
<dbReference type="Proteomes" id="UP000092565">
    <property type="component" value="Chromosome"/>
</dbReference>
<dbReference type="EMBL" id="CP015124">
    <property type="protein sequence ID" value="ANP36344.1"/>
    <property type="molecule type" value="Genomic_DNA"/>
</dbReference>
<evidence type="ECO:0008006" key="5">
    <source>
        <dbReference type="Google" id="ProtNLM"/>
    </source>
</evidence>
<organism evidence="1 3">
    <name type="scientific">Phaeobacter gallaeciensis</name>
    <dbReference type="NCBI Taxonomy" id="60890"/>
    <lineage>
        <taxon>Bacteria</taxon>
        <taxon>Pseudomonadati</taxon>
        <taxon>Pseudomonadota</taxon>
        <taxon>Alphaproteobacteria</taxon>
        <taxon>Rhodobacterales</taxon>
        <taxon>Roseobacteraceae</taxon>
        <taxon>Phaeobacter</taxon>
    </lineage>
</organism>
<reference evidence="1 3" key="1">
    <citation type="submission" date="2016-04" db="EMBL/GenBank/DDBJ databases">
        <authorList>
            <person name="Evans L.H."/>
            <person name="Alamgir A."/>
            <person name="Owens N."/>
            <person name="Weber N.D."/>
            <person name="Virtaneva K."/>
            <person name="Barbian K."/>
            <person name="Babar A."/>
            <person name="Rosenke K."/>
        </authorList>
    </citation>
    <scope>NUCLEOTIDE SEQUENCE [LARGE SCALE GENOMIC DNA]</scope>
    <source>
        <strain evidence="1 3">JL2886</strain>
    </source>
</reference>
<reference evidence="2 4" key="2">
    <citation type="submission" date="2023-02" db="EMBL/GenBank/DDBJ databases">
        <title>Population genomics of bacteria associated with diatom.</title>
        <authorList>
            <person name="Xie J."/>
            <person name="Wang H."/>
        </authorList>
    </citation>
    <scope>NUCLEOTIDE SEQUENCE [LARGE SCALE GENOMIC DNA]</scope>
    <source>
        <strain evidence="2 4">PT47_8</strain>
    </source>
</reference>
<dbReference type="AlphaFoldDB" id="A0A1B0ZQJ0"/>
<proteinExistence type="predicted"/>
<evidence type="ECO:0000313" key="1">
    <source>
        <dbReference type="EMBL" id="ANP36344.1"/>
    </source>
</evidence>
<evidence type="ECO:0000313" key="2">
    <source>
        <dbReference type="EMBL" id="MDE4167044.1"/>
    </source>
</evidence>
<dbReference type="PATRIC" id="fig|60890.4.peg.1402"/>
<dbReference type="OrthoDB" id="978447at2"/>
<evidence type="ECO:0000313" key="4">
    <source>
        <dbReference type="Proteomes" id="UP001218364"/>
    </source>
</evidence>
<gene>
    <name evidence="1" type="ORF">JL2886_01426</name>
    <name evidence="2" type="ORF">PXK24_15210</name>
</gene>